<keyword evidence="9" id="KW-1185">Reference proteome</keyword>
<protein>
    <recommendedName>
        <fullName evidence="7">Carboxypeptidase</fullName>
        <ecNumber evidence="7">3.4.16.-</ecNumber>
    </recommendedName>
</protein>
<dbReference type="EMBL" id="MCGE01000025">
    <property type="protein sequence ID" value="ORZ10202.1"/>
    <property type="molecule type" value="Genomic_DNA"/>
</dbReference>
<comment type="similarity">
    <text evidence="1 7">Belongs to the peptidase S10 family.</text>
</comment>
<evidence type="ECO:0000256" key="4">
    <source>
        <dbReference type="ARBA" id="ARBA00022729"/>
    </source>
</evidence>
<dbReference type="InterPro" id="IPR018202">
    <property type="entry name" value="Ser_caboxypep_ser_AS"/>
</dbReference>
<name>A0A1X2I684_9FUNG</name>
<dbReference type="Pfam" id="PF00450">
    <property type="entry name" value="Peptidase_S10"/>
    <property type="match status" value="1"/>
</dbReference>
<dbReference type="PRINTS" id="PR00724">
    <property type="entry name" value="CRBOXYPTASEC"/>
</dbReference>
<evidence type="ECO:0000256" key="7">
    <source>
        <dbReference type="RuleBase" id="RU361156"/>
    </source>
</evidence>
<dbReference type="InterPro" id="IPR001563">
    <property type="entry name" value="Peptidase_S10"/>
</dbReference>
<keyword evidence="3 7" id="KW-0645">Protease</keyword>
<keyword evidence="5 7" id="KW-0378">Hydrolase</keyword>
<keyword evidence="2 7" id="KW-0121">Carboxypeptidase</keyword>
<keyword evidence="6" id="KW-0325">Glycoprotein</keyword>
<evidence type="ECO:0000256" key="2">
    <source>
        <dbReference type="ARBA" id="ARBA00022645"/>
    </source>
</evidence>
<dbReference type="Gene3D" id="3.40.50.1820">
    <property type="entry name" value="alpha/beta hydrolase"/>
    <property type="match status" value="1"/>
</dbReference>
<evidence type="ECO:0000256" key="1">
    <source>
        <dbReference type="ARBA" id="ARBA00009431"/>
    </source>
</evidence>
<dbReference type="PANTHER" id="PTHR11802:SF113">
    <property type="entry name" value="SERINE CARBOXYPEPTIDASE CTSA-4.1"/>
    <property type="match status" value="1"/>
</dbReference>
<keyword evidence="4" id="KW-0732">Signal</keyword>
<organism evidence="8 9">
    <name type="scientific">Absidia repens</name>
    <dbReference type="NCBI Taxonomy" id="90262"/>
    <lineage>
        <taxon>Eukaryota</taxon>
        <taxon>Fungi</taxon>
        <taxon>Fungi incertae sedis</taxon>
        <taxon>Mucoromycota</taxon>
        <taxon>Mucoromycotina</taxon>
        <taxon>Mucoromycetes</taxon>
        <taxon>Mucorales</taxon>
        <taxon>Cunninghamellaceae</taxon>
        <taxon>Absidia</taxon>
    </lineage>
</organism>
<gene>
    <name evidence="8" type="ORF">BCR42DRAFT_334081</name>
</gene>
<dbReference type="SUPFAM" id="SSF53474">
    <property type="entry name" value="alpha/beta-Hydrolases"/>
    <property type="match status" value="1"/>
</dbReference>
<dbReference type="AlphaFoldDB" id="A0A1X2I684"/>
<dbReference type="InterPro" id="IPR029058">
    <property type="entry name" value="AB_hydrolase_fold"/>
</dbReference>
<evidence type="ECO:0000256" key="6">
    <source>
        <dbReference type="ARBA" id="ARBA00023180"/>
    </source>
</evidence>
<dbReference type="InterPro" id="IPR033124">
    <property type="entry name" value="Ser_caboxypep_his_AS"/>
</dbReference>
<dbReference type="GO" id="GO:0004185">
    <property type="term" value="F:serine-type carboxypeptidase activity"/>
    <property type="evidence" value="ECO:0007669"/>
    <property type="project" value="UniProtKB-UniRule"/>
</dbReference>
<dbReference type="GO" id="GO:0000324">
    <property type="term" value="C:fungal-type vacuole"/>
    <property type="evidence" value="ECO:0007669"/>
    <property type="project" value="TreeGrafter"/>
</dbReference>
<dbReference type="PROSITE" id="PS00131">
    <property type="entry name" value="CARBOXYPEPT_SER_SER"/>
    <property type="match status" value="1"/>
</dbReference>
<dbReference type="PROSITE" id="PS00560">
    <property type="entry name" value="CARBOXYPEPT_SER_HIS"/>
    <property type="match status" value="1"/>
</dbReference>
<evidence type="ECO:0000256" key="5">
    <source>
        <dbReference type="ARBA" id="ARBA00022801"/>
    </source>
</evidence>
<accession>A0A1X2I684</accession>
<dbReference type="OrthoDB" id="443318at2759"/>
<proteinExistence type="inferred from homology"/>
<comment type="caution">
    <text evidence="8">The sequence shown here is derived from an EMBL/GenBank/DDBJ whole genome shotgun (WGS) entry which is preliminary data.</text>
</comment>
<evidence type="ECO:0000313" key="8">
    <source>
        <dbReference type="EMBL" id="ORZ10202.1"/>
    </source>
</evidence>
<sequence>MANNIPSNSDDDIPVTTDDFRILTNDNTLGYQIRIKTPRSCEQGVQYSGYIDNLQQDDHLFFWFIESRSSPKDDPTVLWLNGGPGCSSMIGAFAELGPCLINAYGNDTVSNPHSWNTEANIVFLDQPANVGYSYGKSKTKSTLESARDVYAFLQIFLGEFMEYAKNPFHVTGESYGGHYVPSVAYEIVTNNKFAEQHGRVRIRLDSMAIGNGLTDGQTQYKYYKDYGCAKNESKYQPFFDDKSCDEMDKTYPRCYALADICYKHPSTRTCVEASEYCDTHQGFPQFNKTGLNPYDIRRKCEGDTGLCYHWMADINTYANLGIVRTTFGVDPLTGNYSLCNDAINHRFVMTGDTIKTFVPQVATVLSENVRVLIFAGDMDFMCTWMGIKAWTLSMNWSGKEGFNAAVDEPWTNHVTGEKAGEVRTYDNLSFLRVYDAGHMVPYDQPANSLDFISRWLKNEPLHL</sequence>
<dbReference type="EC" id="3.4.16.-" evidence="7"/>
<dbReference type="STRING" id="90262.A0A1X2I684"/>
<reference evidence="8 9" key="1">
    <citation type="submission" date="2016-07" db="EMBL/GenBank/DDBJ databases">
        <title>Pervasive Adenine N6-methylation of Active Genes in Fungi.</title>
        <authorList>
            <consortium name="DOE Joint Genome Institute"/>
            <person name="Mondo S.J."/>
            <person name="Dannebaum R.O."/>
            <person name="Kuo R.C."/>
            <person name="Labutti K."/>
            <person name="Haridas S."/>
            <person name="Kuo A."/>
            <person name="Salamov A."/>
            <person name="Ahrendt S.R."/>
            <person name="Lipzen A."/>
            <person name="Sullivan W."/>
            <person name="Andreopoulos W.B."/>
            <person name="Clum A."/>
            <person name="Lindquist E."/>
            <person name="Daum C."/>
            <person name="Ramamoorthy G.K."/>
            <person name="Gryganskyi A."/>
            <person name="Culley D."/>
            <person name="Magnuson J.K."/>
            <person name="James T.Y."/>
            <person name="O'Malley M.A."/>
            <person name="Stajich J.E."/>
            <person name="Spatafora J.W."/>
            <person name="Visel A."/>
            <person name="Grigoriev I.V."/>
        </authorList>
    </citation>
    <scope>NUCLEOTIDE SEQUENCE [LARGE SCALE GENOMIC DNA]</scope>
    <source>
        <strain evidence="8 9">NRRL 1336</strain>
    </source>
</reference>
<evidence type="ECO:0000256" key="3">
    <source>
        <dbReference type="ARBA" id="ARBA00022670"/>
    </source>
</evidence>
<dbReference type="GO" id="GO:0006508">
    <property type="term" value="P:proteolysis"/>
    <property type="evidence" value="ECO:0007669"/>
    <property type="project" value="UniProtKB-KW"/>
</dbReference>
<dbReference type="Proteomes" id="UP000193560">
    <property type="component" value="Unassembled WGS sequence"/>
</dbReference>
<dbReference type="Gene3D" id="1.10.287.410">
    <property type="match status" value="1"/>
</dbReference>
<dbReference type="PANTHER" id="PTHR11802">
    <property type="entry name" value="SERINE PROTEASE FAMILY S10 SERINE CARBOXYPEPTIDASE"/>
    <property type="match status" value="1"/>
</dbReference>
<evidence type="ECO:0000313" key="9">
    <source>
        <dbReference type="Proteomes" id="UP000193560"/>
    </source>
</evidence>